<organism evidence="1 2">
    <name type="scientific">Pomacea canaliculata</name>
    <name type="common">Golden apple snail</name>
    <dbReference type="NCBI Taxonomy" id="400727"/>
    <lineage>
        <taxon>Eukaryota</taxon>
        <taxon>Metazoa</taxon>
        <taxon>Spiralia</taxon>
        <taxon>Lophotrochozoa</taxon>
        <taxon>Mollusca</taxon>
        <taxon>Gastropoda</taxon>
        <taxon>Caenogastropoda</taxon>
        <taxon>Architaenioglossa</taxon>
        <taxon>Ampullarioidea</taxon>
        <taxon>Ampullariidae</taxon>
        <taxon>Pomacea</taxon>
    </lineage>
</organism>
<dbReference type="Proteomes" id="UP000245119">
    <property type="component" value="Linkage Group LG5"/>
</dbReference>
<accession>A0A2T7PB24</accession>
<dbReference type="AlphaFoldDB" id="A0A2T7PB24"/>
<protein>
    <submittedName>
        <fullName evidence="1">Uncharacterized protein</fullName>
    </submittedName>
</protein>
<comment type="caution">
    <text evidence="1">The sequence shown here is derived from an EMBL/GenBank/DDBJ whole genome shotgun (WGS) entry which is preliminary data.</text>
</comment>
<reference evidence="1 2" key="1">
    <citation type="submission" date="2018-04" db="EMBL/GenBank/DDBJ databases">
        <title>The genome of golden apple snail Pomacea canaliculata provides insight into stress tolerance and invasive adaptation.</title>
        <authorList>
            <person name="Liu C."/>
            <person name="Liu B."/>
            <person name="Ren Y."/>
            <person name="Zhang Y."/>
            <person name="Wang H."/>
            <person name="Li S."/>
            <person name="Jiang F."/>
            <person name="Yin L."/>
            <person name="Zhang G."/>
            <person name="Qian W."/>
            <person name="Fan W."/>
        </authorList>
    </citation>
    <scope>NUCLEOTIDE SEQUENCE [LARGE SCALE GENOMIC DNA]</scope>
    <source>
        <strain evidence="1">SZHN2017</strain>
        <tissue evidence="1">Muscle</tissue>
    </source>
</reference>
<proteinExistence type="predicted"/>
<keyword evidence="2" id="KW-1185">Reference proteome</keyword>
<evidence type="ECO:0000313" key="1">
    <source>
        <dbReference type="EMBL" id="PVD30611.1"/>
    </source>
</evidence>
<name>A0A2T7PB24_POMCA</name>
<evidence type="ECO:0000313" key="2">
    <source>
        <dbReference type="Proteomes" id="UP000245119"/>
    </source>
</evidence>
<gene>
    <name evidence="1" type="ORF">C0Q70_09884</name>
</gene>
<dbReference type="EMBL" id="PZQS01000005">
    <property type="protein sequence ID" value="PVD30611.1"/>
    <property type="molecule type" value="Genomic_DNA"/>
</dbReference>
<sequence length="95" mass="10867">MPNIGGIGEEGQRDAGRRETELVMRRVDPWKSGQSLGAYRLRNTDWYCSHAMSTRQMMPLVTAGYFDGSGFQCAAVKRTRGRGGKWREEKQRKKK</sequence>